<evidence type="ECO:0008006" key="3">
    <source>
        <dbReference type="Google" id="ProtNLM"/>
    </source>
</evidence>
<sequence length="241" mass="26714">MMLKGGYTNYGQQIGVLMLDTIFPRPAGDIGNALSYDFPVRYKTVRGAHATRIMGNNPDPKLIDPFIEAARELEAEGVRAITTSCGFLGPFQKDIAAAVNIPVFTSSLMQAPIIHAMLAPGKVIGVFTERAHHMNDEHFKGVGWSSEAIPVQVQGMKQNAEFPQTYIEGRDYLDTEVLKEEMLEMTREFMASCENPGAILFECTNMCPFSSYVAAESGLPVFDINTLINTFYLATNPRRYL</sequence>
<evidence type="ECO:0000313" key="2">
    <source>
        <dbReference type="Proteomes" id="UP000182985"/>
    </source>
</evidence>
<dbReference type="EMBL" id="MOEC01000039">
    <property type="protein sequence ID" value="OIS90886.1"/>
    <property type="molecule type" value="Genomic_DNA"/>
</dbReference>
<keyword evidence="2" id="KW-1185">Reference proteome</keyword>
<dbReference type="RefSeq" id="WP_071633973.1">
    <property type="nucleotide sequence ID" value="NZ_JBCAUP010000032.1"/>
</dbReference>
<dbReference type="NCBIfam" id="NF005679">
    <property type="entry name" value="PRK07475.1"/>
    <property type="match status" value="1"/>
</dbReference>
<dbReference type="OrthoDB" id="5465390at2"/>
<gene>
    <name evidence="1" type="ORF">BLA27_24560</name>
</gene>
<comment type="caution">
    <text evidence="1">The sequence shown here is derived from an EMBL/GenBank/DDBJ whole genome shotgun (WGS) entry which is preliminary data.</text>
</comment>
<organism evidence="1 2">
    <name type="scientific">Brucella cytisi</name>
    <dbReference type="NCBI Taxonomy" id="407152"/>
    <lineage>
        <taxon>Bacteria</taxon>
        <taxon>Pseudomonadati</taxon>
        <taxon>Pseudomonadota</taxon>
        <taxon>Alphaproteobacteria</taxon>
        <taxon>Hyphomicrobiales</taxon>
        <taxon>Brucellaceae</taxon>
        <taxon>Brucella/Ochrobactrum group</taxon>
        <taxon>Brucella</taxon>
    </lineage>
</organism>
<dbReference type="Proteomes" id="UP000182985">
    <property type="component" value="Unassembled WGS sequence"/>
</dbReference>
<dbReference type="InterPro" id="IPR053714">
    <property type="entry name" value="Iso_Racemase_Enz_sf"/>
</dbReference>
<accession>A0A1J6HZF1</accession>
<dbReference type="AlphaFoldDB" id="A0A1J6HZF1"/>
<proteinExistence type="predicted"/>
<name>A0A1J6HZF1_9HYPH</name>
<evidence type="ECO:0000313" key="1">
    <source>
        <dbReference type="EMBL" id="OIS90886.1"/>
    </source>
</evidence>
<protein>
    <recommendedName>
        <fullName evidence="3">Aspartate/glutamate racemase family protein</fullName>
    </recommendedName>
</protein>
<reference evidence="1 2" key="1">
    <citation type="submission" date="2016-10" db="EMBL/GenBank/DDBJ databases">
        <title>The Draft Genome Sequence of the Potato Rhizosphere Bacteria Ochrobactrum sp. IPA7.2.</title>
        <authorList>
            <person name="Gogoleva N.E."/>
            <person name="Khlopko Y.A."/>
            <person name="Burygin G.L."/>
            <person name="Plotnikov A.O."/>
        </authorList>
    </citation>
    <scope>NUCLEOTIDE SEQUENCE [LARGE SCALE GENOMIC DNA]</scope>
    <source>
        <strain evidence="1 2">IPA7.2</strain>
    </source>
</reference>
<dbReference type="Gene3D" id="3.40.50.12500">
    <property type="match status" value="1"/>
</dbReference>